<feature type="chain" id="PRO_5045940407" description="Secreted protein" evidence="1">
    <location>
        <begin position="29"/>
        <end position="108"/>
    </location>
</feature>
<proteinExistence type="predicted"/>
<gene>
    <name evidence="2" type="ORF">GCM10009544_58360</name>
</gene>
<evidence type="ECO:0000313" key="2">
    <source>
        <dbReference type="EMBL" id="GAA0489633.1"/>
    </source>
</evidence>
<evidence type="ECO:0008006" key="4">
    <source>
        <dbReference type="Google" id="ProtNLM"/>
    </source>
</evidence>
<dbReference type="Proteomes" id="UP001499895">
    <property type="component" value="Unassembled WGS sequence"/>
</dbReference>
<evidence type="ECO:0000313" key="3">
    <source>
        <dbReference type="Proteomes" id="UP001499895"/>
    </source>
</evidence>
<protein>
    <recommendedName>
        <fullName evidence="4">Secreted protein</fullName>
    </recommendedName>
</protein>
<reference evidence="2 3" key="1">
    <citation type="journal article" date="2019" name="Int. J. Syst. Evol. Microbiol.">
        <title>The Global Catalogue of Microorganisms (GCM) 10K type strain sequencing project: providing services to taxonomists for standard genome sequencing and annotation.</title>
        <authorList>
            <consortium name="The Broad Institute Genomics Platform"/>
            <consortium name="The Broad Institute Genome Sequencing Center for Infectious Disease"/>
            <person name="Wu L."/>
            <person name="Ma J."/>
        </authorList>
    </citation>
    <scope>NUCLEOTIDE SEQUENCE [LARGE SCALE GENOMIC DNA]</scope>
    <source>
        <strain evidence="2 3">JCM 10649</strain>
    </source>
</reference>
<dbReference type="EMBL" id="BAAAHB010000112">
    <property type="protein sequence ID" value="GAA0489633.1"/>
    <property type="molecule type" value="Genomic_DNA"/>
</dbReference>
<comment type="caution">
    <text evidence="2">The sequence shown here is derived from an EMBL/GenBank/DDBJ whole genome shotgun (WGS) entry which is preliminary data.</text>
</comment>
<keyword evidence="1" id="KW-0732">Signal</keyword>
<feature type="signal peptide" evidence="1">
    <location>
        <begin position="1"/>
        <end position="28"/>
    </location>
</feature>
<keyword evidence="3" id="KW-1185">Reference proteome</keyword>
<evidence type="ECO:0000256" key="1">
    <source>
        <dbReference type="SAM" id="SignalP"/>
    </source>
</evidence>
<accession>A0ABN1B3S5</accession>
<name>A0ABN1B3S5_9ACTN</name>
<organism evidence="2 3">
    <name type="scientific">Streptomyces stramineus</name>
    <dbReference type="NCBI Taxonomy" id="173861"/>
    <lineage>
        <taxon>Bacteria</taxon>
        <taxon>Bacillati</taxon>
        <taxon>Actinomycetota</taxon>
        <taxon>Actinomycetes</taxon>
        <taxon>Kitasatosporales</taxon>
        <taxon>Streptomycetaceae</taxon>
        <taxon>Streptomyces</taxon>
    </lineage>
</organism>
<dbReference type="RefSeq" id="WP_344096468.1">
    <property type="nucleotide sequence ID" value="NZ_BAAAHB010000112.1"/>
</dbReference>
<sequence>MDFPFRRTAALLFTAAALAGSMSPAALAAPAGPQEAECRTRVQGSRASAVCFNGNATPDHVQLHVECARWWDPDMDTAPATVDPARHVSLTERCWLEIRHVWVTHSPR</sequence>